<dbReference type="InterPro" id="IPR039420">
    <property type="entry name" value="WalR-like"/>
</dbReference>
<dbReference type="PRINTS" id="PR00038">
    <property type="entry name" value="HTHLUXR"/>
</dbReference>
<keyword evidence="9" id="KW-1185">Reference proteome</keyword>
<keyword evidence="4" id="KW-0804">Transcription</keyword>
<dbReference type="InterPro" id="IPR058245">
    <property type="entry name" value="NreC/VraR/RcsB-like_REC"/>
</dbReference>
<evidence type="ECO:0000259" key="6">
    <source>
        <dbReference type="PROSITE" id="PS50043"/>
    </source>
</evidence>
<keyword evidence="1 5" id="KW-0597">Phosphoprotein</keyword>
<reference evidence="9" key="1">
    <citation type="journal article" date="2019" name="Int. J. Syst. Evol. Microbiol.">
        <title>The Global Catalogue of Microorganisms (GCM) 10K type strain sequencing project: providing services to taxonomists for standard genome sequencing and annotation.</title>
        <authorList>
            <consortium name="The Broad Institute Genomics Platform"/>
            <consortium name="The Broad Institute Genome Sequencing Center for Infectious Disease"/>
            <person name="Wu L."/>
            <person name="Ma J."/>
        </authorList>
    </citation>
    <scope>NUCLEOTIDE SEQUENCE [LARGE SCALE GENOMIC DNA]</scope>
    <source>
        <strain evidence="9">JCM 17338</strain>
    </source>
</reference>
<comment type="caution">
    <text evidence="8">The sequence shown here is derived from an EMBL/GenBank/DDBJ whole genome shotgun (WGS) entry which is preliminary data.</text>
</comment>
<organism evidence="8 9">
    <name type="scientific">Pedobacter ginsengiterrae</name>
    <dbReference type="NCBI Taxonomy" id="871696"/>
    <lineage>
        <taxon>Bacteria</taxon>
        <taxon>Pseudomonadati</taxon>
        <taxon>Bacteroidota</taxon>
        <taxon>Sphingobacteriia</taxon>
        <taxon>Sphingobacteriales</taxon>
        <taxon>Sphingobacteriaceae</taxon>
        <taxon>Pedobacter</taxon>
    </lineage>
</organism>
<protein>
    <submittedName>
        <fullName evidence="8">Response regulator transcription factor</fullName>
    </submittedName>
</protein>
<dbReference type="CDD" id="cd17535">
    <property type="entry name" value="REC_NarL-like"/>
    <property type="match status" value="1"/>
</dbReference>
<evidence type="ECO:0000256" key="1">
    <source>
        <dbReference type="ARBA" id="ARBA00022553"/>
    </source>
</evidence>
<keyword evidence="3" id="KW-0238">DNA-binding</keyword>
<accession>A0ABP7Q5H4</accession>
<dbReference type="PROSITE" id="PS50110">
    <property type="entry name" value="RESPONSE_REGULATORY"/>
    <property type="match status" value="1"/>
</dbReference>
<evidence type="ECO:0000313" key="8">
    <source>
        <dbReference type="EMBL" id="GAA3976588.1"/>
    </source>
</evidence>
<dbReference type="EMBL" id="BAABAK010000016">
    <property type="protein sequence ID" value="GAA3976588.1"/>
    <property type="molecule type" value="Genomic_DNA"/>
</dbReference>
<dbReference type="PROSITE" id="PS50043">
    <property type="entry name" value="HTH_LUXR_2"/>
    <property type="match status" value="1"/>
</dbReference>
<evidence type="ECO:0000256" key="3">
    <source>
        <dbReference type="ARBA" id="ARBA00023125"/>
    </source>
</evidence>
<dbReference type="InterPro" id="IPR000792">
    <property type="entry name" value="Tscrpt_reg_LuxR_C"/>
</dbReference>
<evidence type="ECO:0000259" key="7">
    <source>
        <dbReference type="PROSITE" id="PS50110"/>
    </source>
</evidence>
<dbReference type="SMART" id="SM00421">
    <property type="entry name" value="HTH_LUXR"/>
    <property type="match status" value="1"/>
</dbReference>
<dbReference type="InterPro" id="IPR036388">
    <property type="entry name" value="WH-like_DNA-bd_sf"/>
</dbReference>
<dbReference type="Pfam" id="PF00072">
    <property type="entry name" value="Response_reg"/>
    <property type="match status" value="1"/>
</dbReference>
<dbReference type="CDD" id="cd06170">
    <property type="entry name" value="LuxR_C_like"/>
    <property type="match status" value="1"/>
</dbReference>
<keyword evidence="2" id="KW-0805">Transcription regulation</keyword>
<dbReference type="Gene3D" id="3.40.50.2300">
    <property type="match status" value="1"/>
</dbReference>
<sequence length="225" mass="25131">MHCLEYALNLMKEIVLVEDHKVVRNGIKMLLESTNEYKVIFEASNGQEVLDAIRNGTKPDIIVSDINMPVLDGIAMTAALKQEDFRIPVLIMSMMEDNAHFYQAIQAGAKGFLSKSVDSEELFFALSRIVKGERYVCSLFAIRIIDEVIDAKLSSACNIQPGEFSSREIEILQLIAEGLTNAEMADKLFISRRTVEGHRQSLIDKTGAKNTAVLIRFAYSKGILN</sequence>
<feature type="domain" description="HTH luxR-type" evidence="6">
    <location>
        <begin position="157"/>
        <end position="222"/>
    </location>
</feature>
<feature type="modified residue" description="4-aspartylphosphate" evidence="5">
    <location>
        <position position="65"/>
    </location>
</feature>
<evidence type="ECO:0000256" key="5">
    <source>
        <dbReference type="PROSITE-ProRule" id="PRU00169"/>
    </source>
</evidence>
<name>A0ABP7Q5H4_9SPHI</name>
<evidence type="ECO:0000256" key="4">
    <source>
        <dbReference type="ARBA" id="ARBA00023163"/>
    </source>
</evidence>
<dbReference type="SUPFAM" id="SSF52172">
    <property type="entry name" value="CheY-like"/>
    <property type="match status" value="1"/>
</dbReference>
<dbReference type="Pfam" id="PF00196">
    <property type="entry name" value="GerE"/>
    <property type="match status" value="1"/>
</dbReference>
<evidence type="ECO:0000313" key="9">
    <source>
        <dbReference type="Proteomes" id="UP001501081"/>
    </source>
</evidence>
<dbReference type="SMART" id="SM00448">
    <property type="entry name" value="REC"/>
    <property type="match status" value="1"/>
</dbReference>
<evidence type="ECO:0000256" key="2">
    <source>
        <dbReference type="ARBA" id="ARBA00023015"/>
    </source>
</evidence>
<dbReference type="InterPro" id="IPR001789">
    <property type="entry name" value="Sig_transdc_resp-reg_receiver"/>
</dbReference>
<dbReference type="PANTHER" id="PTHR43214">
    <property type="entry name" value="TWO-COMPONENT RESPONSE REGULATOR"/>
    <property type="match status" value="1"/>
</dbReference>
<dbReference type="Gene3D" id="1.10.10.10">
    <property type="entry name" value="Winged helix-like DNA-binding domain superfamily/Winged helix DNA-binding domain"/>
    <property type="match status" value="1"/>
</dbReference>
<dbReference type="Proteomes" id="UP001501081">
    <property type="component" value="Unassembled WGS sequence"/>
</dbReference>
<proteinExistence type="predicted"/>
<dbReference type="PANTHER" id="PTHR43214:SF41">
    <property type="entry name" value="NITRATE_NITRITE RESPONSE REGULATOR PROTEIN NARP"/>
    <property type="match status" value="1"/>
</dbReference>
<feature type="domain" description="Response regulatory" evidence="7">
    <location>
        <begin position="13"/>
        <end position="130"/>
    </location>
</feature>
<dbReference type="InterPro" id="IPR011006">
    <property type="entry name" value="CheY-like_superfamily"/>
</dbReference>
<gene>
    <name evidence="8" type="ORF">GCM10022246_31140</name>
</gene>